<organism evidence="1">
    <name type="scientific">viral metagenome</name>
    <dbReference type="NCBI Taxonomy" id="1070528"/>
    <lineage>
        <taxon>unclassified sequences</taxon>
        <taxon>metagenomes</taxon>
        <taxon>organismal metagenomes</taxon>
    </lineage>
</organism>
<protein>
    <submittedName>
        <fullName evidence="1">Uncharacterized protein</fullName>
    </submittedName>
</protein>
<accession>A0A6C0LC60</accession>
<proteinExistence type="predicted"/>
<name>A0A6C0LC60_9ZZZZ</name>
<evidence type="ECO:0000313" key="1">
    <source>
        <dbReference type="EMBL" id="QHU26842.1"/>
    </source>
</evidence>
<sequence>MSYSQDFIQFIKSTLVNACYIGYCKQVYASADIESQNYKINLMDYKNKKYIWDNIFNNVKDLLNYYMHLSVDHLDILNTQNKVTYSQNRLSTIYEQLTFQSFVDDQINFQKVGYREYQNFVKSMKDPSFKSKMVDRYRTYMEITTLKNHIVYVIGLHLAKQLDCSTMFTDEECEDMDTMVNAIPYFEHLSKNYWTVEDVETGLIHRTTDTPIKNINFNSLESRVLKQITESM</sequence>
<reference evidence="1" key="1">
    <citation type="journal article" date="2020" name="Nature">
        <title>Giant virus diversity and host interactions through global metagenomics.</title>
        <authorList>
            <person name="Schulz F."/>
            <person name="Roux S."/>
            <person name="Paez-Espino D."/>
            <person name="Jungbluth S."/>
            <person name="Walsh D.A."/>
            <person name="Denef V.J."/>
            <person name="McMahon K.D."/>
            <person name="Konstantinidis K.T."/>
            <person name="Eloe-Fadrosh E.A."/>
            <person name="Kyrpides N.C."/>
            <person name="Woyke T."/>
        </authorList>
    </citation>
    <scope>NUCLEOTIDE SEQUENCE</scope>
    <source>
        <strain evidence="1">GVMAG-M-3300027759-42</strain>
    </source>
</reference>
<dbReference type="EMBL" id="MN740445">
    <property type="protein sequence ID" value="QHU26842.1"/>
    <property type="molecule type" value="Genomic_DNA"/>
</dbReference>
<dbReference type="AlphaFoldDB" id="A0A6C0LC60"/>